<name>A0A1I7YAY6_9BILA</name>
<evidence type="ECO:0000313" key="1">
    <source>
        <dbReference type="Proteomes" id="UP000095287"/>
    </source>
</evidence>
<dbReference type="WBParaSite" id="L893_g14517.t1">
    <property type="protein sequence ID" value="L893_g14517.t1"/>
    <property type="gene ID" value="L893_g14517"/>
</dbReference>
<dbReference type="AlphaFoldDB" id="A0A1I7YAY6"/>
<evidence type="ECO:0000313" key="2">
    <source>
        <dbReference type="WBParaSite" id="L893_g14517.t1"/>
    </source>
</evidence>
<proteinExistence type="predicted"/>
<reference evidence="2" key="1">
    <citation type="submission" date="2016-11" db="UniProtKB">
        <authorList>
            <consortium name="WormBaseParasite"/>
        </authorList>
    </citation>
    <scope>IDENTIFICATION</scope>
</reference>
<accession>A0A1I7YAY6</accession>
<organism evidence="1 2">
    <name type="scientific">Steinernema glaseri</name>
    <dbReference type="NCBI Taxonomy" id="37863"/>
    <lineage>
        <taxon>Eukaryota</taxon>
        <taxon>Metazoa</taxon>
        <taxon>Ecdysozoa</taxon>
        <taxon>Nematoda</taxon>
        <taxon>Chromadorea</taxon>
        <taxon>Rhabditida</taxon>
        <taxon>Tylenchina</taxon>
        <taxon>Panagrolaimomorpha</taxon>
        <taxon>Strongyloidoidea</taxon>
        <taxon>Steinernematidae</taxon>
        <taxon>Steinernema</taxon>
    </lineage>
</organism>
<sequence length="45" mass="4770">MLLGTAPVLLLLLSLAFFGGIVHAERLVITTWAFPGFQHATSTGT</sequence>
<dbReference type="Proteomes" id="UP000095287">
    <property type="component" value="Unplaced"/>
</dbReference>
<protein>
    <submittedName>
        <fullName evidence="2">ABC transporter permease</fullName>
    </submittedName>
</protein>
<keyword evidence="1" id="KW-1185">Reference proteome</keyword>